<dbReference type="Proteomes" id="UP000821845">
    <property type="component" value="Chromosome 3"/>
</dbReference>
<accession>A0ACB7SJE7</accession>
<dbReference type="EMBL" id="CM023483">
    <property type="protein sequence ID" value="KAH6934838.1"/>
    <property type="molecule type" value="Genomic_DNA"/>
</dbReference>
<gene>
    <name evidence="1" type="ORF">HPB50_001522</name>
</gene>
<proteinExistence type="predicted"/>
<protein>
    <submittedName>
        <fullName evidence="1">Uncharacterized protein</fullName>
    </submittedName>
</protein>
<reference evidence="1" key="1">
    <citation type="submission" date="2020-05" db="EMBL/GenBank/DDBJ databases">
        <title>Large-scale comparative analyses of tick genomes elucidate their genetic diversity and vector capacities.</title>
        <authorList>
            <person name="Jia N."/>
            <person name="Wang J."/>
            <person name="Shi W."/>
            <person name="Du L."/>
            <person name="Sun Y."/>
            <person name="Zhan W."/>
            <person name="Jiang J."/>
            <person name="Wang Q."/>
            <person name="Zhang B."/>
            <person name="Ji P."/>
            <person name="Sakyi L.B."/>
            <person name="Cui X."/>
            <person name="Yuan T."/>
            <person name="Jiang B."/>
            <person name="Yang W."/>
            <person name="Lam T.T.-Y."/>
            <person name="Chang Q."/>
            <person name="Ding S."/>
            <person name="Wang X."/>
            <person name="Zhu J."/>
            <person name="Ruan X."/>
            <person name="Zhao L."/>
            <person name="Wei J."/>
            <person name="Que T."/>
            <person name="Du C."/>
            <person name="Cheng J."/>
            <person name="Dai P."/>
            <person name="Han X."/>
            <person name="Huang E."/>
            <person name="Gao Y."/>
            <person name="Liu J."/>
            <person name="Shao H."/>
            <person name="Ye R."/>
            <person name="Li L."/>
            <person name="Wei W."/>
            <person name="Wang X."/>
            <person name="Wang C."/>
            <person name="Yang T."/>
            <person name="Huo Q."/>
            <person name="Li W."/>
            <person name="Guo W."/>
            <person name="Chen H."/>
            <person name="Zhou L."/>
            <person name="Ni X."/>
            <person name="Tian J."/>
            <person name="Zhou Y."/>
            <person name="Sheng Y."/>
            <person name="Liu T."/>
            <person name="Pan Y."/>
            <person name="Xia L."/>
            <person name="Li J."/>
            <person name="Zhao F."/>
            <person name="Cao W."/>
        </authorList>
    </citation>
    <scope>NUCLEOTIDE SEQUENCE</scope>
    <source>
        <strain evidence="1">Hyas-2018</strain>
    </source>
</reference>
<name>A0ACB7SJE7_HYAAI</name>
<keyword evidence="2" id="KW-1185">Reference proteome</keyword>
<evidence type="ECO:0000313" key="2">
    <source>
        <dbReference type="Proteomes" id="UP000821845"/>
    </source>
</evidence>
<comment type="caution">
    <text evidence="1">The sequence shown here is derived from an EMBL/GenBank/DDBJ whole genome shotgun (WGS) entry which is preliminary data.</text>
</comment>
<evidence type="ECO:0000313" key="1">
    <source>
        <dbReference type="EMBL" id="KAH6934838.1"/>
    </source>
</evidence>
<sequence>MAQCRPYLKFTQTHPRRRTVLLGMLYRDPKQAKQKAGLFSPADCNPSDGLIKQQWRLHANEQRSGSKPVPFCGYKITVGSCAPPLETSKAGSAAR</sequence>
<organism evidence="1 2">
    <name type="scientific">Hyalomma asiaticum</name>
    <name type="common">Tick</name>
    <dbReference type="NCBI Taxonomy" id="266040"/>
    <lineage>
        <taxon>Eukaryota</taxon>
        <taxon>Metazoa</taxon>
        <taxon>Ecdysozoa</taxon>
        <taxon>Arthropoda</taxon>
        <taxon>Chelicerata</taxon>
        <taxon>Arachnida</taxon>
        <taxon>Acari</taxon>
        <taxon>Parasitiformes</taxon>
        <taxon>Ixodida</taxon>
        <taxon>Ixodoidea</taxon>
        <taxon>Ixodidae</taxon>
        <taxon>Hyalomminae</taxon>
        <taxon>Hyalomma</taxon>
    </lineage>
</organism>